<evidence type="ECO:0000256" key="3">
    <source>
        <dbReference type="ARBA" id="ARBA00022837"/>
    </source>
</evidence>
<feature type="compositionally biased region" description="Basic and acidic residues" evidence="6">
    <location>
        <begin position="8"/>
        <end position="25"/>
    </location>
</feature>
<feature type="region of interest" description="Disordered" evidence="6">
    <location>
        <begin position="723"/>
        <end position="805"/>
    </location>
</feature>
<dbReference type="GO" id="GO:0016020">
    <property type="term" value="C:membrane"/>
    <property type="evidence" value="ECO:0007669"/>
    <property type="project" value="UniProtKB-SubCell"/>
</dbReference>
<dbReference type="InterPro" id="IPR006685">
    <property type="entry name" value="MscS_channel_2nd"/>
</dbReference>
<keyword evidence="4 7" id="KW-1133">Transmembrane helix</keyword>
<feature type="compositionally biased region" description="Basic and acidic residues" evidence="6">
    <location>
        <begin position="40"/>
        <end position="52"/>
    </location>
</feature>
<dbReference type="GO" id="GO:0006874">
    <property type="term" value="P:intracellular calcium ion homeostasis"/>
    <property type="evidence" value="ECO:0007669"/>
    <property type="project" value="TreeGrafter"/>
</dbReference>
<evidence type="ECO:0000256" key="1">
    <source>
        <dbReference type="ARBA" id="ARBA00004370"/>
    </source>
</evidence>
<dbReference type="InterPro" id="IPR011992">
    <property type="entry name" value="EF-hand-dom_pair"/>
</dbReference>
<evidence type="ECO:0000256" key="7">
    <source>
        <dbReference type="SAM" id="Phobius"/>
    </source>
</evidence>
<protein>
    <recommendedName>
        <fullName evidence="8">EF-hand domain-containing protein</fullName>
    </recommendedName>
</protein>
<feature type="transmembrane region" description="Helical" evidence="7">
    <location>
        <begin position="538"/>
        <end position="562"/>
    </location>
</feature>
<feature type="transmembrane region" description="Helical" evidence="7">
    <location>
        <begin position="256"/>
        <end position="277"/>
    </location>
</feature>
<dbReference type="PROSITE" id="PS50222">
    <property type="entry name" value="EF_HAND_2"/>
    <property type="match status" value="1"/>
</dbReference>
<evidence type="ECO:0000256" key="5">
    <source>
        <dbReference type="ARBA" id="ARBA00023136"/>
    </source>
</evidence>
<keyword evidence="2 7" id="KW-0812">Transmembrane</keyword>
<dbReference type="PANTHER" id="PTHR31323:SF1">
    <property type="entry name" value="MECHANOSENSITIVE ION CHANNEL PROTEIN"/>
    <property type="match status" value="1"/>
</dbReference>
<name>A0A9W8DRI9_9FUNG</name>
<dbReference type="InterPro" id="IPR018247">
    <property type="entry name" value="EF_Hand_1_Ca_BS"/>
</dbReference>
<comment type="caution">
    <text evidence="9">The sequence shown here is derived from an EMBL/GenBank/DDBJ whole genome shotgun (WGS) entry which is preliminary data.</text>
</comment>
<dbReference type="Proteomes" id="UP001150538">
    <property type="component" value="Unassembled WGS sequence"/>
</dbReference>
<evidence type="ECO:0000256" key="6">
    <source>
        <dbReference type="SAM" id="MobiDB-lite"/>
    </source>
</evidence>
<evidence type="ECO:0000313" key="10">
    <source>
        <dbReference type="Proteomes" id="UP001150538"/>
    </source>
</evidence>
<organism evidence="9 10">
    <name type="scientific">Mycoemilia scoparia</name>
    <dbReference type="NCBI Taxonomy" id="417184"/>
    <lineage>
        <taxon>Eukaryota</taxon>
        <taxon>Fungi</taxon>
        <taxon>Fungi incertae sedis</taxon>
        <taxon>Zoopagomycota</taxon>
        <taxon>Kickxellomycotina</taxon>
        <taxon>Kickxellomycetes</taxon>
        <taxon>Kickxellales</taxon>
        <taxon>Kickxellaceae</taxon>
        <taxon>Mycoemilia</taxon>
    </lineage>
</organism>
<dbReference type="SUPFAM" id="SSF50182">
    <property type="entry name" value="Sm-like ribonucleoproteins"/>
    <property type="match status" value="1"/>
</dbReference>
<feature type="transmembrane region" description="Helical" evidence="7">
    <location>
        <begin position="218"/>
        <end position="236"/>
    </location>
</feature>
<dbReference type="InterPro" id="IPR058650">
    <property type="entry name" value="Msy1/2-like"/>
</dbReference>
<proteinExistence type="predicted"/>
<evidence type="ECO:0000256" key="2">
    <source>
        <dbReference type="ARBA" id="ARBA00022692"/>
    </source>
</evidence>
<dbReference type="InterPro" id="IPR010920">
    <property type="entry name" value="LSM_dom_sf"/>
</dbReference>
<accession>A0A9W8DRI9</accession>
<dbReference type="Gene3D" id="1.10.238.10">
    <property type="entry name" value="EF-hand"/>
    <property type="match status" value="1"/>
</dbReference>
<dbReference type="EMBL" id="JANBPU010000003">
    <property type="protein sequence ID" value="KAJ1921731.1"/>
    <property type="molecule type" value="Genomic_DNA"/>
</dbReference>
<keyword evidence="5 7" id="KW-0472">Membrane</keyword>
<dbReference type="Pfam" id="PF00924">
    <property type="entry name" value="MS_channel_2nd"/>
    <property type="match status" value="1"/>
</dbReference>
<feature type="transmembrane region" description="Helical" evidence="7">
    <location>
        <begin position="506"/>
        <end position="526"/>
    </location>
</feature>
<dbReference type="AlphaFoldDB" id="A0A9W8DRI9"/>
<dbReference type="SUPFAM" id="SSF47473">
    <property type="entry name" value="EF-hand"/>
    <property type="match status" value="1"/>
</dbReference>
<feature type="compositionally biased region" description="Polar residues" evidence="6">
    <location>
        <begin position="796"/>
        <end position="805"/>
    </location>
</feature>
<evidence type="ECO:0000256" key="4">
    <source>
        <dbReference type="ARBA" id="ARBA00022989"/>
    </source>
</evidence>
<dbReference type="InterPro" id="IPR023408">
    <property type="entry name" value="MscS_beta-dom_sf"/>
</dbReference>
<dbReference type="PANTHER" id="PTHR31323">
    <property type="entry name" value="MECHANOSENSITIVE ION CHANNEL PROTEIN MSY2"/>
    <property type="match status" value="1"/>
</dbReference>
<reference evidence="9" key="1">
    <citation type="submission" date="2022-07" db="EMBL/GenBank/DDBJ databases">
        <title>Phylogenomic reconstructions and comparative analyses of Kickxellomycotina fungi.</title>
        <authorList>
            <person name="Reynolds N.K."/>
            <person name="Stajich J.E."/>
            <person name="Barry K."/>
            <person name="Grigoriev I.V."/>
            <person name="Crous P."/>
            <person name="Smith M.E."/>
        </authorList>
    </citation>
    <scope>NUCLEOTIDE SEQUENCE</scope>
    <source>
        <strain evidence="9">NBRC 100468</strain>
    </source>
</reference>
<feature type="region of interest" description="Disordered" evidence="6">
    <location>
        <begin position="70"/>
        <end position="98"/>
    </location>
</feature>
<evidence type="ECO:0000313" key="9">
    <source>
        <dbReference type="EMBL" id="KAJ1921731.1"/>
    </source>
</evidence>
<dbReference type="InterPro" id="IPR002048">
    <property type="entry name" value="EF_hand_dom"/>
</dbReference>
<dbReference type="GO" id="GO:0005262">
    <property type="term" value="F:calcium channel activity"/>
    <property type="evidence" value="ECO:0007669"/>
    <property type="project" value="TreeGrafter"/>
</dbReference>
<feature type="region of interest" description="Disordered" evidence="6">
    <location>
        <begin position="341"/>
        <end position="383"/>
    </location>
</feature>
<dbReference type="PROSITE" id="PS00018">
    <property type="entry name" value="EF_HAND_1"/>
    <property type="match status" value="1"/>
</dbReference>
<feature type="compositionally biased region" description="Acidic residues" evidence="6">
    <location>
        <begin position="74"/>
        <end position="83"/>
    </location>
</feature>
<keyword evidence="3" id="KW-0106">Calcium</keyword>
<evidence type="ECO:0000259" key="8">
    <source>
        <dbReference type="PROSITE" id="PS50222"/>
    </source>
</evidence>
<dbReference type="GO" id="GO:0005509">
    <property type="term" value="F:calcium ion binding"/>
    <property type="evidence" value="ECO:0007669"/>
    <property type="project" value="InterPro"/>
</dbReference>
<feature type="region of interest" description="Disordered" evidence="6">
    <location>
        <begin position="1"/>
        <end position="56"/>
    </location>
</feature>
<feature type="transmembrane region" description="Helical" evidence="7">
    <location>
        <begin position="113"/>
        <end position="136"/>
    </location>
</feature>
<comment type="subcellular location">
    <subcellularLocation>
        <location evidence="1">Membrane</location>
    </subcellularLocation>
</comment>
<dbReference type="OrthoDB" id="544685at2759"/>
<feature type="domain" description="EF-hand" evidence="8">
    <location>
        <begin position="451"/>
        <end position="486"/>
    </location>
</feature>
<feature type="transmembrane region" description="Helical" evidence="7">
    <location>
        <begin position="164"/>
        <end position="197"/>
    </location>
</feature>
<dbReference type="Gene3D" id="2.30.30.60">
    <property type="match status" value="1"/>
</dbReference>
<gene>
    <name evidence="9" type="ORF">H4219_000464</name>
</gene>
<dbReference type="Pfam" id="PF25886">
    <property type="entry name" value="Msy1"/>
    <property type="match status" value="1"/>
</dbReference>
<keyword evidence="10" id="KW-1185">Reference proteome</keyword>
<sequence length="818" mass="91768">MYSQAQNKYEKNDSVALELDDRPEKQQASQQQKPDVQEVTSKKEQTPTHDLEMPPAYLPAAYEDDFNWENASNESDDASDSDNDGGNAGGQNDSGGRKKKHGCLHYFWRMHPLLRAVVFMAIGCCLLIIPPLAIMLSHPDWGFWDQTTKAQDSTKYNQLCVARFFTLALIIYMFSVLVYHLVESVPSIALQVVRLWFHKRYLEKTRDYIEFFLVIRRYIKATLILAISLAAFAIVFPKANYQVVGNGKQASWDQVLFQINIILLFASIIIAIEKLILKVIATSFHKTAYKERIEQQKYATWVLDRLNRAREVHANDTAGGGSFSNQGFSFGSTFIGGTQQSMGSSTPYGVSSPPAESMSKKNLIGSREKPPTMSPSSTFAHQSTFGRFGSSSPNFGKGIAQRLGKIRDAAVKGGVDINSKEYAGRLARKLFGALNNARTYLIVDDFLPYFDTEADAIKAFEFFDKDGNGDISRREMRDRVLSIYRERKDLLNALHDMTQVVGKLNYMMLVMALIVIIIIALIVFALDPLKSLATLGTLFVGWSFIFGNTFKTIFECIIFLFVTHPYDPGDLIVVGLDWLNVEKVKMLSTVFYKTDGTYTTIPNNWLATQVIYNMRRSKPQSESIPIKFDFATTHEQLEQLKSVMNAFCEAHPRDYIAPINFNVDTMNDTNHVTVNVGINYKSTFQDGAKRWANRTKFCLALKEAINDLNIGFTMPVQTIVTAHDTSSDEDDDYKDNDKSGNDSDDEGKGKKKRRSRGYSNPYKSKGKGKRNSGGNKRSDNNTLDPSSAVRPPMEAQKSTPDTNPAISTFTAAALANAI</sequence>
<feature type="compositionally biased region" description="Polar residues" evidence="6">
    <location>
        <begin position="374"/>
        <end position="383"/>
    </location>
</feature>